<evidence type="ECO:0000259" key="3">
    <source>
        <dbReference type="Pfam" id="PF00561"/>
    </source>
</evidence>
<evidence type="ECO:0000313" key="4">
    <source>
        <dbReference type="EMBL" id="MBN0986187.1"/>
    </source>
</evidence>
<dbReference type="InterPro" id="IPR029058">
    <property type="entry name" value="AB_hydrolase_fold"/>
</dbReference>
<dbReference type="PANTHER" id="PTHR43798">
    <property type="entry name" value="MONOACYLGLYCEROL LIPASE"/>
    <property type="match status" value="1"/>
</dbReference>
<keyword evidence="5" id="KW-1185">Reference proteome</keyword>
<gene>
    <name evidence="4" type="ORF">JW498_02300</name>
</gene>
<protein>
    <submittedName>
        <fullName evidence="4">Alpha/beta hydrolase</fullName>
    </submittedName>
</protein>
<accession>A0ABS2W3V7</accession>
<dbReference type="Proteomes" id="UP000760472">
    <property type="component" value="Unassembled WGS sequence"/>
</dbReference>
<dbReference type="Pfam" id="PF00561">
    <property type="entry name" value="Abhydrolase_1"/>
    <property type="match status" value="1"/>
</dbReference>
<evidence type="ECO:0000313" key="5">
    <source>
        <dbReference type="Proteomes" id="UP000760472"/>
    </source>
</evidence>
<dbReference type="Gene3D" id="3.40.50.1820">
    <property type="entry name" value="alpha/beta hydrolase"/>
    <property type="match status" value="1"/>
</dbReference>
<comment type="caution">
    <text evidence="4">The sequence shown here is derived from an EMBL/GenBank/DDBJ whole genome shotgun (WGS) entry which is preliminary data.</text>
</comment>
<dbReference type="PANTHER" id="PTHR43798:SF14">
    <property type="entry name" value="SERINE HYDROLASE-LIKE PROTEIN DDB_G0286239"/>
    <property type="match status" value="1"/>
</dbReference>
<dbReference type="InterPro" id="IPR050266">
    <property type="entry name" value="AB_hydrolase_sf"/>
</dbReference>
<name>A0ABS2W3V7_9GAMM</name>
<evidence type="ECO:0000256" key="1">
    <source>
        <dbReference type="ARBA" id="ARBA00008645"/>
    </source>
</evidence>
<sequence>MNTTQTHTTEELRFQVNGHQIAAKCWGDRSATPVLALHGWLDNAATFNRLAPQLRGIRLIALDLMGHGFSDHRPASMPYYIWDNVMDVIGVADQLGLPRFSLLGHSMGASIATLIAGAFPERVEKLVLIEGIAPLVTEPEDAATQLAAAIKKRIRLQGRVPKAYSDFGAAVNARMNGRWPVDAEAATWLVERGIEQRDGRYYWRSDANLMLPSVMRMSESQVESFLTRVTAATLLILGANGIPQSDRRIALLRNIRTERLEGGHHLHLEEQGAGLIATLMNEFDLV</sequence>
<feature type="domain" description="AB hydrolase-1" evidence="3">
    <location>
        <begin position="33"/>
        <end position="139"/>
    </location>
</feature>
<dbReference type="EMBL" id="JAFFZP010000002">
    <property type="protein sequence ID" value="MBN0986187.1"/>
    <property type="molecule type" value="Genomic_DNA"/>
</dbReference>
<keyword evidence="2 4" id="KW-0378">Hydrolase</keyword>
<dbReference type="SUPFAM" id="SSF53474">
    <property type="entry name" value="alpha/beta-Hydrolases"/>
    <property type="match status" value="1"/>
</dbReference>
<dbReference type="InterPro" id="IPR000073">
    <property type="entry name" value="AB_hydrolase_1"/>
</dbReference>
<dbReference type="RefSeq" id="WP_205212819.1">
    <property type="nucleotide sequence ID" value="NZ_JAFFZP010000002.1"/>
</dbReference>
<reference evidence="4 5" key="1">
    <citation type="submission" date="2021-02" db="EMBL/GenBank/DDBJ databases">
        <title>A novel species of genus Amphritea isolated from a fishpond in China.</title>
        <authorList>
            <person name="Lu H."/>
        </authorList>
    </citation>
    <scope>NUCLEOTIDE SEQUENCE [LARGE SCALE GENOMIC DNA]</scope>
    <source>
        <strain evidence="4 5">RP18W</strain>
    </source>
</reference>
<dbReference type="PRINTS" id="PR00111">
    <property type="entry name" value="ABHYDROLASE"/>
</dbReference>
<dbReference type="GO" id="GO:0016787">
    <property type="term" value="F:hydrolase activity"/>
    <property type="evidence" value="ECO:0007669"/>
    <property type="project" value="UniProtKB-KW"/>
</dbReference>
<organism evidence="4 5">
    <name type="scientific">Amphritea pacifica</name>
    <dbReference type="NCBI Taxonomy" id="2811233"/>
    <lineage>
        <taxon>Bacteria</taxon>
        <taxon>Pseudomonadati</taxon>
        <taxon>Pseudomonadota</taxon>
        <taxon>Gammaproteobacteria</taxon>
        <taxon>Oceanospirillales</taxon>
        <taxon>Oceanospirillaceae</taxon>
        <taxon>Amphritea</taxon>
    </lineage>
</organism>
<evidence type="ECO:0000256" key="2">
    <source>
        <dbReference type="ARBA" id="ARBA00022801"/>
    </source>
</evidence>
<comment type="similarity">
    <text evidence="1">Belongs to the AB hydrolase superfamily.</text>
</comment>
<proteinExistence type="inferred from homology"/>